<feature type="transmembrane region" description="Helical" evidence="14">
    <location>
        <begin position="511"/>
        <end position="534"/>
    </location>
</feature>
<keyword evidence="8 14" id="KW-1133">Transmembrane helix</keyword>
<evidence type="ECO:0000256" key="10">
    <source>
        <dbReference type="ARBA" id="ARBA00023186"/>
    </source>
</evidence>
<evidence type="ECO:0000256" key="13">
    <source>
        <dbReference type="SAM" id="MobiDB-lite"/>
    </source>
</evidence>
<dbReference type="Pfam" id="PF02096">
    <property type="entry name" value="60KD_IMP"/>
    <property type="match status" value="1"/>
</dbReference>
<proteinExistence type="inferred from homology"/>
<comment type="similarity">
    <text evidence="2">Belongs to the OXA1/ALB3/YidC family. Type 1 subfamily.</text>
</comment>
<feature type="compositionally biased region" description="Basic and acidic residues" evidence="13">
    <location>
        <begin position="40"/>
        <end position="53"/>
    </location>
</feature>
<dbReference type="PRINTS" id="PR01900">
    <property type="entry name" value="YIDCPROTEIN"/>
</dbReference>
<dbReference type="HAMAP" id="MF_01810">
    <property type="entry name" value="YidC_type1"/>
    <property type="match status" value="1"/>
</dbReference>
<dbReference type="Gene3D" id="2.70.98.90">
    <property type="match status" value="1"/>
</dbReference>
<dbReference type="NCBIfam" id="TIGR03593">
    <property type="entry name" value="yidC_nterm"/>
    <property type="match status" value="1"/>
</dbReference>
<evidence type="ECO:0000256" key="5">
    <source>
        <dbReference type="ARBA" id="ARBA00022475"/>
    </source>
</evidence>
<dbReference type="Pfam" id="PF14849">
    <property type="entry name" value="YidC_periplas"/>
    <property type="match status" value="1"/>
</dbReference>
<comment type="subcellular location">
    <subcellularLocation>
        <location evidence="1">Cell inner membrane</location>
        <topology evidence="1">Multi-pass membrane protein</topology>
    </subcellularLocation>
</comment>
<dbReference type="GO" id="GO:0032977">
    <property type="term" value="F:membrane insertase activity"/>
    <property type="evidence" value="ECO:0007669"/>
    <property type="project" value="InterPro"/>
</dbReference>
<feature type="domain" description="Membrane insertase YidC/Oxa/ALB C-terminal" evidence="15">
    <location>
        <begin position="366"/>
        <end position="549"/>
    </location>
</feature>
<dbReference type="CDD" id="cd20070">
    <property type="entry name" value="5TM_YidC_Alb3"/>
    <property type="match status" value="1"/>
</dbReference>
<feature type="transmembrane region" description="Helical" evidence="14">
    <location>
        <begin position="440"/>
        <end position="461"/>
    </location>
</feature>
<evidence type="ECO:0000256" key="7">
    <source>
        <dbReference type="ARBA" id="ARBA00022927"/>
    </source>
</evidence>
<dbReference type="EMBL" id="LAZR01000793">
    <property type="protein sequence ID" value="KKN57714.1"/>
    <property type="molecule type" value="Genomic_DNA"/>
</dbReference>
<feature type="region of interest" description="Disordered" evidence="13">
    <location>
        <begin position="35"/>
        <end position="75"/>
    </location>
</feature>
<keyword evidence="7" id="KW-0653">Protein transport</keyword>
<comment type="caution">
    <text evidence="17">The sequence shown here is derived from an EMBL/GenBank/DDBJ whole genome shotgun (WGS) entry which is preliminary data.</text>
</comment>
<evidence type="ECO:0000259" key="15">
    <source>
        <dbReference type="Pfam" id="PF02096"/>
    </source>
</evidence>
<dbReference type="GO" id="GO:0005886">
    <property type="term" value="C:plasma membrane"/>
    <property type="evidence" value="ECO:0007669"/>
    <property type="project" value="UniProtKB-SubCell"/>
</dbReference>
<dbReference type="AlphaFoldDB" id="A0A0F9RSJ2"/>
<evidence type="ECO:0000256" key="6">
    <source>
        <dbReference type="ARBA" id="ARBA00022692"/>
    </source>
</evidence>
<evidence type="ECO:0000256" key="12">
    <source>
        <dbReference type="ARBA" id="ARBA00033342"/>
    </source>
</evidence>
<evidence type="ECO:0000256" key="9">
    <source>
        <dbReference type="ARBA" id="ARBA00023136"/>
    </source>
</evidence>
<dbReference type="InterPro" id="IPR047196">
    <property type="entry name" value="YidC_ALB_C"/>
</dbReference>
<evidence type="ECO:0000256" key="8">
    <source>
        <dbReference type="ARBA" id="ARBA00022989"/>
    </source>
</evidence>
<organism evidence="17">
    <name type="scientific">marine sediment metagenome</name>
    <dbReference type="NCBI Taxonomy" id="412755"/>
    <lineage>
        <taxon>unclassified sequences</taxon>
        <taxon>metagenomes</taxon>
        <taxon>ecological metagenomes</taxon>
    </lineage>
</organism>
<dbReference type="GO" id="GO:0051205">
    <property type="term" value="P:protein insertion into membrane"/>
    <property type="evidence" value="ECO:0007669"/>
    <property type="project" value="TreeGrafter"/>
</dbReference>
<name>A0A0F9RSJ2_9ZZZZ</name>
<sequence>MEKRVLIAIVLSFLILILYQAFFIKKQPEPAIPPESITGIERKPEQKSAEKELLSPLATPEERVGAEEERDLQPISAQAEEEIRIETSLYQAVWSNRGGVLKSWRLREHTDENKEDLDLVSGRSSELDMYPFSLRTDDSSFDSTINSALFEFSSLKLDLGGGRSGELRFQYADDKGTRVEKILTFQDGKYDFDVIINVWKHGQKIDFHAIWGPGIGNPTEAELKSRFGGARGVAVFPPPARPKKDRLEERKFMPIKQWQNLIAKKQNDFYFVQWAAYEDNYFTALFLTSPEKASASFHREGPEENPYFFLSMSSPHKVYIGPKDFDTLSEFGYGAKKLIRFGFFGVISEILLRAGKSIHKLIPNRGIGIIILTFLIKIVFFPLTYSGMRSMSKMQELQPKIKALKAKYKKAKQDIGQRRKMNEETMKLYKQYGVNPAGGCLPMIIQIPVFWGFFRLLVVAIEFRHSPFIFWIKDLSVKDPFFVTPILMGITQFISQKMTPTSADPTQARMMLMMPVIMTIFFMNFQSGLVLYWLTNNILQIGQQYIMNRIRQKKKRESHGKKRKK</sequence>
<feature type="transmembrane region" description="Helical" evidence="14">
    <location>
        <begin position="366"/>
        <end position="385"/>
    </location>
</feature>
<evidence type="ECO:0000256" key="4">
    <source>
        <dbReference type="ARBA" id="ARBA00022448"/>
    </source>
</evidence>
<keyword evidence="6 14" id="KW-0812">Transmembrane</keyword>
<keyword evidence="9 14" id="KW-0472">Membrane</keyword>
<evidence type="ECO:0000256" key="11">
    <source>
        <dbReference type="ARBA" id="ARBA00033245"/>
    </source>
</evidence>
<dbReference type="InterPro" id="IPR019998">
    <property type="entry name" value="Membr_insert_YidC"/>
</dbReference>
<feature type="domain" description="Membrane insertase YidC N-terminal" evidence="16">
    <location>
        <begin position="83"/>
        <end position="352"/>
    </location>
</feature>
<dbReference type="InterPro" id="IPR038221">
    <property type="entry name" value="YidC_periplasmic_sf"/>
</dbReference>
<gene>
    <name evidence="17" type="ORF">LCGC14_0559620</name>
</gene>
<dbReference type="InterPro" id="IPR028053">
    <property type="entry name" value="Membr_insert_YidC_N"/>
</dbReference>
<dbReference type="NCBIfam" id="TIGR03592">
    <property type="entry name" value="yidC_oxa1_cterm"/>
    <property type="match status" value="1"/>
</dbReference>
<evidence type="ECO:0000313" key="17">
    <source>
        <dbReference type="EMBL" id="KKN57714.1"/>
    </source>
</evidence>
<evidence type="ECO:0000256" key="14">
    <source>
        <dbReference type="SAM" id="Phobius"/>
    </source>
</evidence>
<accession>A0A0F9RSJ2</accession>
<dbReference type="PANTHER" id="PTHR12428">
    <property type="entry name" value="OXA1"/>
    <property type="match status" value="1"/>
</dbReference>
<keyword evidence="4" id="KW-0813">Transport</keyword>
<keyword evidence="5" id="KW-1003">Cell membrane</keyword>
<evidence type="ECO:0000256" key="3">
    <source>
        <dbReference type="ARBA" id="ARBA00015325"/>
    </source>
</evidence>
<reference evidence="17" key="1">
    <citation type="journal article" date="2015" name="Nature">
        <title>Complex archaea that bridge the gap between prokaryotes and eukaryotes.</title>
        <authorList>
            <person name="Spang A."/>
            <person name="Saw J.H."/>
            <person name="Jorgensen S.L."/>
            <person name="Zaremba-Niedzwiedzka K."/>
            <person name="Martijn J."/>
            <person name="Lind A.E."/>
            <person name="van Eijk R."/>
            <person name="Schleper C."/>
            <person name="Guy L."/>
            <person name="Ettema T.J."/>
        </authorList>
    </citation>
    <scope>NUCLEOTIDE SEQUENCE</scope>
</reference>
<dbReference type="PANTHER" id="PTHR12428:SF65">
    <property type="entry name" value="CYTOCHROME C OXIDASE ASSEMBLY PROTEIN COX18, MITOCHONDRIAL"/>
    <property type="match status" value="1"/>
</dbReference>
<dbReference type="PRINTS" id="PR00701">
    <property type="entry name" value="60KDINNERMP"/>
</dbReference>
<dbReference type="InterPro" id="IPR028055">
    <property type="entry name" value="YidC/Oxa/ALB_C"/>
</dbReference>
<keyword evidence="10" id="KW-0143">Chaperone</keyword>
<dbReference type="GO" id="GO:0015031">
    <property type="term" value="P:protein transport"/>
    <property type="evidence" value="ECO:0007669"/>
    <property type="project" value="UniProtKB-KW"/>
</dbReference>
<dbReference type="CDD" id="cd19961">
    <property type="entry name" value="EcYidC-like_peri"/>
    <property type="match status" value="1"/>
</dbReference>
<evidence type="ECO:0000256" key="2">
    <source>
        <dbReference type="ARBA" id="ARBA00010527"/>
    </source>
</evidence>
<evidence type="ECO:0000256" key="1">
    <source>
        <dbReference type="ARBA" id="ARBA00004429"/>
    </source>
</evidence>
<dbReference type="InterPro" id="IPR001708">
    <property type="entry name" value="YidC/ALB3/OXA1/COX18"/>
</dbReference>
<protein>
    <recommendedName>
        <fullName evidence="3">Membrane protein insertase YidC</fullName>
    </recommendedName>
    <alternativeName>
        <fullName evidence="12">Foldase YidC</fullName>
    </alternativeName>
    <alternativeName>
        <fullName evidence="11">Membrane integrase YidC</fullName>
    </alternativeName>
</protein>
<evidence type="ECO:0000259" key="16">
    <source>
        <dbReference type="Pfam" id="PF14849"/>
    </source>
</evidence>